<name>A0A0C3JZV6_PISTI</name>
<feature type="compositionally biased region" description="Polar residues" evidence="3">
    <location>
        <begin position="11"/>
        <end position="23"/>
    </location>
</feature>
<feature type="compositionally biased region" description="Low complexity" evidence="3">
    <location>
        <begin position="316"/>
        <end position="343"/>
    </location>
</feature>
<dbReference type="AlphaFoldDB" id="A0A0C3JZV6"/>
<feature type="region of interest" description="Disordered" evidence="3">
    <location>
        <begin position="1"/>
        <end position="24"/>
    </location>
</feature>
<dbReference type="InterPro" id="IPR036875">
    <property type="entry name" value="Znf_CCHC_sf"/>
</dbReference>
<dbReference type="Proteomes" id="UP000054217">
    <property type="component" value="Unassembled WGS sequence"/>
</dbReference>
<feature type="compositionally biased region" description="Acidic residues" evidence="3">
    <location>
        <begin position="72"/>
        <end position="97"/>
    </location>
</feature>
<dbReference type="PANTHER" id="PTHR15503">
    <property type="entry name" value="LDOC1 RELATED"/>
    <property type="match status" value="1"/>
</dbReference>
<evidence type="ECO:0000313" key="6">
    <source>
        <dbReference type="Proteomes" id="UP000054217"/>
    </source>
</evidence>
<dbReference type="PANTHER" id="PTHR15503:SF22">
    <property type="entry name" value="TRANSPOSON TY3-I GAG POLYPROTEIN"/>
    <property type="match status" value="1"/>
</dbReference>
<keyword evidence="1" id="KW-0507">mRNA processing</keyword>
<keyword evidence="2" id="KW-0479">Metal-binding</keyword>
<evidence type="ECO:0000313" key="5">
    <source>
        <dbReference type="EMBL" id="KIO02892.1"/>
    </source>
</evidence>
<evidence type="ECO:0000256" key="2">
    <source>
        <dbReference type="PROSITE-ProRule" id="PRU00047"/>
    </source>
</evidence>
<reference evidence="6" key="2">
    <citation type="submission" date="2015-01" db="EMBL/GenBank/DDBJ databases">
        <title>Evolutionary Origins and Diversification of the Mycorrhizal Mutualists.</title>
        <authorList>
            <consortium name="DOE Joint Genome Institute"/>
            <consortium name="Mycorrhizal Genomics Consortium"/>
            <person name="Kohler A."/>
            <person name="Kuo A."/>
            <person name="Nagy L.G."/>
            <person name="Floudas D."/>
            <person name="Copeland A."/>
            <person name="Barry K.W."/>
            <person name="Cichocki N."/>
            <person name="Veneault-Fourrey C."/>
            <person name="LaButti K."/>
            <person name="Lindquist E.A."/>
            <person name="Lipzen A."/>
            <person name="Lundell T."/>
            <person name="Morin E."/>
            <person name="Murat C."/>
            <person name="Riley R."/>
            <person name="Ohm R."/>
            <person name="Sun H."/>
            <person name="Tunlid A."/>
            <person name="Henrissat B."/>
            <person name="Grigoriev I.V."/>
            <person name="Hibbett D.S."/>
            <person name="Martin F."/>
        </authorList>
    </citation>
    <scope>NUCLEOTIDE SEQUENCE [LARGE SCALE GENOMIC DNA]</scope>
    <source>
        <strain evidence="6">Marx 270</strain>
    </source>
</reference>
<gene>
    <name evidence="5" type="ORF">M404DRAFT_27499</name>
</gene>
<feature type="region of interest" description="Disordered" evidence="3">
    <location>
        <begin position="292"/>
        <end position="353"/>
    </location>
</feature>
<dbReference type="SUPFAM" id="SSF57756">
    <property type="entry name" value="Retrovirus zinc finger-like domains"/>
    <property type="match status" value="1"/>
</dbReference>
<feature type="compositionally biased region" description="Basic and acidic residues" evidence="3">
    <location>
        <begin position="98"/>
        <end position="109"/>
    </location>
</feature>
<dbReference type="HOGENOM" id="CLU_033743_1_0_1"/>
<dbReference type="GO" id="GO:0003676">
    <property type="term" value="F:nucleic acid binding"/>
    <property type="evidence" value="ECO:0007669"/>
    <property type="project" value="InterPro"/>
</dbReference>
<reference evidence="5 6" key="1">
    <citation type="submission" date="2014-04" db="EMBL/GenBank/DDBJ databases">
        <authorList>
            <consortium name="DOE Joint Genome Institute"/>
            <person name="Kuo A."/>
            <person name="Kohler A."/>
            <person name="Costa M.D."/>
            <person name="Nagy L.G."/>
            <person name="Floudas D."/>
            <person name="Copeland A."/>
            <person name="Barry K.W."/>
            <person name="Cichocki N."/>
            <person name="Veneault-Fourrey C."/>
            <person name="LaButti K."/>
            <person name="Lindquist E.A."/>
            <person name="Lipzen A."/>
            <person name="Lundell T."/>
            <person name="Morin E."/>
            <person name="Murat C."/>
            <person name="Sun H."/>
            <person name="Tunlid A."/>
            <person name="Henrissat B."/>
            <person name="Grigoriev I.V."/>
            <person name="Hibbett D.S."/>
            <person name="Martin F."/>
            <person name="Nordberg H.P."/>
            <person name="Cantor M.N."/>
            <person name="Hua S.X."/>
        </authorList>
    </citation>
    <scope>NUCLEOTIDE SEQUENCE [LARGE SCALE GENOMIC DNA]</scope>
    <source>
        <strain evidence="5 6">Marx 270</strain>
    </source>
</reference>
<feature type="region of interest" description="Disordered" evidence="3">
    <location>
        <begin position="45"/>
        <end position="109"/>
    </location>
</feature>
<feature type="compositionally biased region" description="Low complexity" evidence="3">
    <location>
        <begin position="391"/>
        <end position="401"/>
    </location>
</feature>
<evidence type="ECO:0000259" key="4">
    <source>
        <dbReference type="PROSITE" id="PS50158"/>
    </source>
</evidence>
<dbReference type="EMBL" id="KN831979">
    <property type="protein sequence ID" value="KIO02892.1"/>
    <property type="molecule type" value="Genomic_DNA"/>
</dbReference>
<dbReference type="InParanoid" id="A0A0C3JZV6"/>
<keyword evidence="2" id="KW-0862">Zinc</keyword>
<accession>A0A0C3JZV6</accession>
<evidence type="ECO:0000256" key="3">
    <source>
        <dbReference type="SAM" id="MobiDB-lite"/>
    </source>
</evidence>
<dbReference type="PROSITE" id="PS50158">
    <property type="entry name" value="ZF_CCHC"/>
    <property type="match status" value="1"/>
</dbReference>
<feature type="domain" description="CCHC-type" evidence="4">
    <location>
        <begin position="368"/>
        <end position="383"/>
    </location>
</feature>
<feature type="region of interest" description="Disordered" evidence="3">
    <location>
        <begin position="384"/>
        <end position="412"/>
    </location>
</feature>
<sequence>MATKTCFQPPCSCSATNPDSASASGAHCKTALAALGTTRCSPDPVSSFRGFSAQTSNTPTPCCPIAPIPSDDPGDEGPGDNDDNNPDDDDPSNDENGLEDKPDFPDLDTKPAVAVFDSLTKAIKLLACNTCTGPESSSRTKLHEPDTFDGTDPKKLCAFFIQCKLNFQDQPWAFRTDCAKVIFTQSYLKELQTTFGPHDPVADTESQLDHLYMKDSQCINKYIVDFNWLALQVQGYRDGALHHHFYSRLPDWIKDEVCQVGKPQTLHELCHLAQEIDVHYWEHKEEIQWASKHQGASTSNKCNGPASNNQSETGQNKAKTSSNNNSRSSPKPGNNNNSNSSKPKPSKLRKDGKLTPEECKHHIDGNLCMFCGESGHFADKCPKKASKAKAHAAVTTEAAPALGSGSTPKTKK</sequence>
<keyword evidence="2" id="KW-0863">Zinc-finger</keyword>
<dbReference type="GO" id="GO:0006397">
    <property type="term" value="P:mRNA processing"/>
    <property type="evidence" value="ECO:0007669"/>
    <property type="project" value="UniProtKB-KW"/>
</dbReference>
<dbReference type="InterPro" id="IPR032567">
    <property type="entry name" value="RTL1-rel"/>
</dbReference>
<feature type="compositionally biased region" description="Polar residues" evidence="3">
    <location>
        <begin position="294"/>
        <end position="315"/>
    </location>
</feature>
<keyword evidence="6" id="KW-1185">Reference proteome</keyword>
<dbReference type="InterPro" id="IPR001878">
    <property type="entry name" value="Znf_CCHC"/>
</dbReference>
<dbReference type="STRING" id="870435.A0A0C3JZV6"/>
<proteinExistence type="predicted"/>
<evidence type="ECO:0000256" key="1">
    <source>
        <dbReference type="ARBA" id="ARBA00022664"/>
    </source>
</evidence>
<organism evidence="5 6">
    <name type="scientific">Pisolithus tinctorius Marx 270</name>
    <dbReference type="NCBI Taxonomy" id="870435"/>
    <lineage>
        <taxon>Eukaryota</taxon>
        <taxon>Fungi</taxon>
        <taxon>Dikarya</taxon>
        <taxon>Basidiomycota</taxon>
        <taxon>Agaricomycotina</taxon>
        <taxon>Agaricomycetes</taxon>
        <taxon>Agaricomycetidae</taxon>
        <taxon>Boletales</taxon>
        <taxon>Sclerodermatineae</taxon>
        <taxon>Pisolithaceae</taxon>
        <taxon>Pisolithus</taxon>
    </lineage>
</organism>
<protein>
    <recommendedName>
        <fullName evidence="4">CCHC-type domain-containing protein</fullName>
    </recommendedName>
</protein>
<dbReference type="OrthoDB" id="2688047at2759"/>
<dbReference type="GO" id="GO:0008270">
    <property type="term" value="F:zinc ion binding"/>
    <property type="evidence" value="ECO:0007669"/>
    <property type="project" value="UniProtKB-KW"/>
</dbReference>